<keyword evidence="1" id="KW-0472">Membrane</keyword>
<comment type="caution">
    <text evidence="2">The sequence shown here is derived from an EMBL/GenBank/DDBJ whole genome shotgun (WGS) entry which is preliminary data.</text>
</comment>
<evidence type="ECO:0000256" key="1">
    <source>
        <dbReference type="SAM" id="Phobius"/>
    </source>
</evidence>
<protein>
    <submittedName>
        <fullName evidence="2">Uncharacterized protein</fullName>
    </submittedName>
</protein>
<gene>
    <name evidence="2" type="ORF">LX32DRAFT_254502</name>
</gene>
<keyword evidence="1" id="KW-0812">Transmembrane</keyword>
<reference evidence="2" key="1">
    <citation type="submission" date="2021-06" db="EMBL/GenBank/DDBJ databases">
        <title>Comparative genomics, transcriptomics and evolutionary studies reveal genomic signatures of adaptation to plant cell wall in hemibiotrophic fungi.</title>
        <authorList>
            <consortium name="DOE Joint Genome Institute"/>
            <person name="Baroncelli R."/>
            <person name="Diaz J.F."/>
            <person name="Benocci T."/>
            <person name="Peng M."/>
            <person name="Battaglia E."/>
            <person name="Haridas S."/>
            <person name="Andreopoulos W."/>
            <person name="Labutti K."/>
            <person name="Pangilinan J."/>
            <person name="Floch G.L."/>
            <person name="Makela M.R."/>
            <person name="Henrissat B."/>
            <person name="Grigoriev I.V."/>
            <person name="Crouch J.A."/>
            <person name="De Vries R.P."/>
            <person name="Sukno S.A."/>
            <person name="Thon M.R."/>
        </authorList>
    </citation>
    <scope>NUCLEOTIDE SEQUENCE</scope>
    <source>
        <strain evidence="2">MAFF235873</strain>
    </source>
</reference>
<evidence type="ECO:0000313" key="2">
    <source>
        <dbReference type="EMBL" id="KAK2035156.1"/>
    </source>
</evidence>
<organism evidence="2 3">
    <name type="scientific">Colletotrichum zoysiae</name>
    <dbReference type="NCBI Taxonomy" id="1216348"/>
    <lineage>
        <taxon>Eukaryota</taxon>
        <taxon>Fungi</taxon>
        <taxon>Dikarya</taxon>
        <taxon>Ascomycota</taxon>
        <taxon>Pezizomycotina</taxon>
        <taxon>Sordariomycetes</taxon>
        <taxon>Hypocreomycetidae</taxon>
        <taxon>Glomerellales</taxon>
        <taxon>Glomerellaceae</taxon>
        <taxon>Colletotrichum</taxon>
        <taxon>Colletotrichum graminicola species complex</taxon>
    </lineage>
</organism>
<dbReference type="Proteomes" id="UP001232148">
    <property type="component" value="Unassembled WGS sequence"/>
</dbReference>
<keyword evidence="1" id="KW-1133">Transmembrane helix</keyword>
<keyword evidence="3" id="KW-1185">Reference proteome</keyword>
<proteinExistence type="predicted"/>
<accession>A0AAD9M5B4</accession>
<dbReference type="AlphaFoldDB" id="A0AAD9M5B4"/>
<name>A0AAD9M5B4_9PEZI</name>
<feature type="transmembrane region" description="Helical" evidence="1">
    <location>
        <begin position="24"/>
        <end position="47"/>
    </location>
</feature>
<evidence type="ECO:0000313" key="3">
    <source>
        <dbReference type="Proteomes" id="UP001232148"/>
    </source>
</evidence>
<sequence length="119" mass="13146">MAGGRARSKGFAQHTCKSHYRGRAGVACVVGRARLFALLVLMFYLFIPGVEIRFPGNKNPFKCVLSHPGLSLTVTYPQATLLIDEAACTTSKLYSQSLLRTCTWFNTTVTTFRVEAPRS</sequence>
<dbReference type="EMBL" id="MU842810">
    <property type="protein sequence ID" value="KAK2035156.1"/>
    <property type="molecule type" value="Genomic_DNA"/>
</dbReference>